<gene>
    <name evidence="4" type="ORF">GRF29_8g2910435</name>
</gene>
<evidence type="ECO:0000313" key="4">
    <source>
        <dbReference type="EMBL" id="KAK3216309.1"/>
    </source>
</evidence>
<dbReference type="EMBL" id="WVTA01000002">
    <property type="protein sequence ID" value="KAK3216309.1"/>
    <property type="molecule type" value="Genomic_DNA"/>
</dbReference>
<evidence type="ECO:0000256" key="1">
    <source>
        <dbReference type="ARBA" id="ARBA00011738"/>
    </source>
</evidence>
<dbReference type="PROSITE" id="PS51502">
    <property type="entry name" value="S_R_A_B_BARREL"/>
    <property type="match status" value="1"/>
</dbReference>
<dbReference type="AlphaFoldDB" id="A0AAN6RMQ6"/>
<dbReference type="Gene3D" id="3.30.70.100">
    <property type="match status" value="1"/>
</dbReference>
<comment type="subunit">
    <text evidence="1">Homodimer.</text>
</comment>
<evidence type="ECO:0000256" key="2">
    <source>
        <dbReference type="SAM" id="SignalP"/>
    </source>
</evidence>
<keyword evidence="5" id="KW-1185">Reference proteome</keyword>
<protein>
    <recommendedName>
        <fullName evidence="3">Stress-response A/B barrel domain-containing protein</fullName>
    </recommendedName>
</protein>
<name>A0AAN6RMQ6_9PLEO</name>
<organism evidence="4 5">
    <name type="scientific">Pseudopithomyces chartarum</name>
    <dbReference type="NCBI Taxonomy" id="1892770"/>
    <lineage>
        <taxon>Eukaryota</taxon>
        <taxon>Fungi</taxon>
        <taxon>Dikarya</taxon>
        <taxon>Ascomycota</taxon>
        <taxon>Pezizomycotina</taxon>
        <taxon>Dothideomycetes</taxon>
        <taxon>Pleosporomycetidae</taxon>
        <taxon>Pleosporales</taxon>
        <taxon>Massarineae</taxon>
        <taxon>Didymosphaeriaceae</taxon>
        <taxon>Pseudopithomyces</taxon>
    </lineage>
</organism>
<keyword evidence="2" id="KW-0732">Signal</keyword>
<dbReference type="InterPro" id="IPR013097">
    <property type="entry name" value="Dabb"/>
</dbReference>
<dbReference type="SMART" id="SM00886">
    <property type="entry name" value="Dabb"/>
    <property type="match status" value="1"/>
</dbReference>
<accession>A0AAN6RMQ6</accession>
<dbReference type="InterPro" id="IPR044662">
    <property type="entry name" value="HS1/DABB1-like"/>
</dbReference>
<sequence>MIFRNRSLMGAALCFLVLIVFLLSHVRTDSLDSYLHTSFSTQPQTAIAPLTTHIVLFKFKDNATPLDLKDITLRMLGLQKSCVHPDTGARYIKSITGGKDNSPEGLQEGLTHGFVVQFTSKEDRDYYVNQDPAHEAFKSTAGPFIEKAVVFDFQDGVFMHTASGLYEAET</sequence>
<dbReference type="Proteomes" id="UP001280581">
    <property type="component" value="Unassembled WGS sequence"/>
</dbReference>
<evidence type="ECO:0000313" key="5">
    <source>
        <dbReference type="Proteomes" id="UP001280581"/>
    </source>
</evidence>
<dbReference type="InterPro" id="IPR011008">
    <property type="entry name" value="Dimeric_a/b-barrel"/>
</dbReference>
<feature type="signal peptide" evidence="2">
    <location>
        <begin position="1"/>
        <end position="28"/>
    </location>
</feature>
<evidence type="ECO:0000259" key="3">
    <source>
        <dbReference type="PROSITE" id="PS51502"/>
    </source>
</evidence>
<reference evidence="4 5" key="1">
    <citation type="submission" date="2021-02" db="EMBL/GenBank/DDBJ databases">
        <title>Genome assembly of Pseudopithomyces chartarum.</title>
        <authorList>
            <person name="Jauregui R."/>
            <person name="Singh J."/>
            <person name="Voisey C."/>
        </authorList>
    </citation>
    <scope>NUCLEOTIDE SEQUENCE [LARGE SCALE GENOMIC DNA]</scope>
    <source>
        <strain evidence="4 5">AGR01</strain>
    </source>
</reference>
<feature type="chain" id="PRO_5042846155" description="Stress-response A/B barrel domain-containing protein" evidence="2">
    <location>
        <begin position="29"/>
        <end position="170"/>
    </location>
</feature>
<dbReference type="SUPFAM" id="SSF54909">
    <property type="entry name" value="Dimeric alpha+beta barrel"/>
    <property type="match status" value="1"/>
</dbReference>
<proteinExistence type="predicted"/>
<dbReference type="Pfam" id="PF07876">
    <property type="entry name" value="Dabb"/>
    <property type="match status" value="1"/>
</dbReference>
<dbReference type="PANTHER" id="PTHR33178:SF10">
    <property type="entry name" value="STRESS-RESPONSE A_B BARREL DOMAIN-CONTAINING PROTEIN"/>
    <property type="match status" value="1"/>
</dbReference>
<dbReference type="PANTHER" id="PTHR33178">
    <property type="match status" value="1"/>
</dbReference>
<comment type="caution">
    <text evidence="4">The sequence shown here is derived from an EMBL/GenBank/DDBJ whole genome shotgun (WGS) entry which is preliminary data.</text>
</comment>
<feature type="domain" description="Stress-response A/B barrel" evidence="3">
    <location>
        <begin position="51"/>
        <end position="153"/>
    </location>
</feature>